<name>A0A8S5LGJ3_9CAUD</name>
<organism evidence="1">
    <name type="scientific">Siphoviridae sp. ctFiA6</name>
    <dbReference type="NCBI Taxonomy" id="2823573"/>
    <lineage>
        <taxon>Viruses</taxon>
        <taxon>Duplodnaviria</taxon>
        <taxon>Heunggongvirae</taxon>
        <taxon>Uroviricota</taxon>
        <taxon>Caudoviricetes</taxon>
    </lineage>
</organism>
<reference evidence="1" key="1">
    <citation type="journal article" date="2021" name="Proc. Natl. Acad. Sci. U.S.A.">
        <title>A Catalog of Tens of Thousands of Viruses from Human Metagenomes Reveals Hidden Associations with Chronic Diseases.</title>
        <authorList>
            <person name="Tisza M.J."/>
            <person name="Buck C.B."/>
        </authorList>
    </citation>
    <scope>NUCLEOTIDE SEQUENCE</scope>
    <source>
        <strain evidence="1">CtFiA6</strain>
    </source>
</reference>
<sequence length="734" mass="83586">MQSVSKEYKEQIRKSLRNHSFMTVTVGVVNQEAQAGVSVDSTKEYAYFAELKKPFDNYDVTIPYAVLEERFTKVDDSMFFMPRENTRYTYINQGIVVKNIGDVIRLVFPVAYDIKGLTIDFSHVYPVDFDIVSNVNTVQIRGSNKQLFVTDEVFYRATFIEIKPVRMIHGENRLRVNKITMGLGIFFNNTKILSSSKKEHISPIMKELQSIDFDIKIENKDRVFDIENSKSAINFMELGQGVKVTYGYELDDGHIEWVNGCTLNLKSWSADDKTLSLSATDIFDNLNGIYRKGVYSHTGISLYDLAIDVLKDAKVDTRDYYIDSYLKTVSINNPIPAVDHKSALQLIANAGRSLLYQDRTGKICIKSSFLPKMNASGIDEEYYSKTADILNGNEKQHYTSLANKYSQVEDSVFFLPRNKTGLTYLNTGYISRSISNQDGTFDNIPTVSVTMEADLLVFGLRLSFHGYAPKEVTFKAYNDNELKDTYKAYDLDLEAVIFHEFPLMDRLDIEFNKTQAYNRVVLDKIIFGDVTDYSFEYEKELKKYPVGTLLEKTKVLNTVRTVYQPSTEAIKELVKETVASRGKYVFQLSNASYGFVVNQGANIIRSSSFEIEIETQSGMEVIISGYEYAVSKQSIQKELNVTGKTVKWENPLISSEKHAGLIGDWVAEYYNSDREYSLTDRGEPRLDAGDLAFLENKYVDGMIIKLEDYTLNFNGALSGSAKARRVMKYGMDRT</sequence>
<evidence type="ECO:0000313" key="1">
    <source>
        <dbReference type="EMBL" id="DAD69066.1"/>
    </source>
</evidence>
<protein>
    <submittedName>
        <fullName evidence="1">Uncharacterized protein</fullName>
    </submittedName>
</protein>
<proteinExistence type="predicted"/>
<accession>A0A8S5LGJ3</accession>
<dbReference type="EMBL" id="BK014714">
    <property type="protein sequence ID" value="DAD69066.1"/>
    <property type="molecule type" value="Genomic_DNA"/>
</dbReference>